<keyword evidence="2" id="KW-0812">Transmembrane</keyword>
<protein>
    <submittedName>
        <fullName evidence="3">Uncharacterized protein</fullName>
    </submittedName>
</protein>
<dbReference type="PROSITE" id="PS50297">
    <property type="entry name" value="ANK_REP_REGION"/>
    <property type="match status" value="3"/>
</dbReference>
<dbReference type="InterPro" id="IPR002110">
    <property type="entry name" value="Ankyrin_rpt"/>
</dbReference>
<feature type="transmembrane region" description="Helical" evidence="2">
    <location>
        <begin position="58"/>
        <end position="76"/>
    </location>
</feature>
<keyword evidence="4" id="KW-1185">Reference proteome</keyword>
<dbReference type="SMART" id="SM00248">
    <property type="entry name" value="ANK"/>
    <property type="match status" value="3"/>
</dbReference>
<dbReference type="Pfam" id="PF12796">
    <property type="entry name" value="Ank_2"/>
    <property type="match status" value="1"/>
</dbReference>
<name>A0AAV8YNM1_9CUCU</name>
<dbReference type="PRINTS" id="PR01415">
    <property type="entry name" value="ANKYRIN"/>
</dbReference>
<dbReference type="Proteomes" id="UP001162162">
    <property type="component" value="Unassembled WGS sequence"/>
</dbReference>
<dbReference type="SUPFAM" id="SSF48403">
    <property type="entry name" value="Ankyrin repeat"/>
    <property type="match status" value="1"/>
</dbReference>
<sequence length="313" mass="34786">MATRRDVLKASMDPLPSSTDPLRELFEACKVGDIARVRKLITPTTVNARDTAGRKSTLYILLLVMVEEALLSFFYLPVPPFKPVATAACILYTRVFLRTPQGRTLLQHGADINIRNTEAARSGAEDRLLALLNPLNVNCHASDGRRSTPLHLAAGYNRNRVVQLLLQHGADVHAKDKGGLVPLHNACSYGHFEVTEMLIKHGANVNANDLWAFTPLQAASRVRSLFAPAQRGRSPPAKLPFEIRYRHEYKGHLLLEAVRQADTAKLKKYLTPEIINFKHPYSGDTALHAAVNSLYPKRKQVLETLIRKGGPLK</sequence>
<dbReference type="PROSITE" id="PS50088">
    <property type="entry name" value="ANK_REPEAT"/>
    <property type="match status" value="3"/>
</dbReference>
<evidence type="ECO:0000256" key="1">
    <source>
        <dbReference type="PROSITE-ProRule" id="PRU00023"/>
    </source>
</evidence>
<evidence type="ECO:0000256" key="2">
    <source>
        <dbReference type="SAM" id="Phobius"/>
    </source>
</evidence>
<dbReference type="AlphaFoldDB" id="A0AAV8YNM1"/>
<comment type="caution">
    <text evidence="3">The sequence shown here is derived from an EMBL/GenBank/DDBJ whole genome shotgun (WGS) entry which is preliminary data.</text>
</comment>
<keyword evidence="2" id="KW-1133">Transmembrane helix</keyword>
<feature type="repeat" description="ANK" evidence="1">
    <location>
        <begin position="178"/>
        <end position="210"/>
    </location>
</feature>
<proteinExistence type="predicted"/>
<dbReference type="PANTHER" id="PTHR24118">
    <property type="entry name" value="POTE ANKYRIN DOMAIN"/>
    <property type="match status" value="1"/>
</dbReference>
<evidence type="ECO:0000313" key="4">
    <source>
        <dbReference type="Proteomes" id="UP001162162"/>
    </source>
</evidence>
<accession>A0AAV8YNM1</accession>
<reference evidence="3" key="1">
    <citation type="journal article" date="2023" name="Insect Mol. Biol.">
        <title>Genome sequencing provides insights into the evolution of gene families encoding plant cell wall-degrading enzymes in longhorned beetles.</title>
        <authorList>
            <person name="Shin N.R."/>
            <person name="Okamura Y."/>
            <person name="Kirsch R."/>
            <person name="Pauchet Y."/>
        </authorList>
    </citation>
    <scope>NUCLEOTIDE SEQUENCE</scope>
    <source>
        <strain evidence="3">AMC_N1</strain>
    </source>
</reference>
<organism evidence="3 4">
    <name type="scientific">Aromia moschata</name>
    <dbReference type="NCBI Taxonomy" id="1265417"/>
    <lineage>
        <taxon>Eukaryota</taxon>
        <taxon>Metazoa</taxon>
        <taxon>Ecdysozoa</taxon>
        <taxon>Arthropoda</taxon>
        <taxon>Hexapoda</taxon>
        <taxon>Insecta</taxon>
        <taxon>Pterygota</taxon>
        <taxon>Neoptera</taxon>
        <taxon>Endopterygota</taxon>
        <taxon>Coleoptera</taxon>
        <taxon>Polyphaga</taxon>
        <taxon>Cucujiformia</taxon>
        <taxon>Chrysomeloidea</taxon>
        <taxon>Cerambycidae</taxon>
        <taxon>Cerambycinae</taxon>
        <taxon>Callichromatini</taxon>
        <taxon>Aromia</taxon>
    </lineage>
</organism>
<dbReference type="Gene3D" id="1.25.40.20">
    <property type="entry name" value="Ankyrin repeat-containing domain"/>
    <property type="match status" value="1"/>
</dbReference>
<feature type="repeat" description="ANK" evidence="1">
    <location>
        <begin position="282"/>
        <end position="313"/>
    </location>
</feature>
<dbReference type="EMBL" id="JAPWTK010000063">
    <property type="protein sequence ID" value="KAJ8952905.1"/>
    <property type="molecule type" value="Genomic_DNA"/>
</dbReference>
<keyword evidence="1" id="KW-0040">ANK repeat</keyword>
<dbReference type="PANTHER" id="PTHR24118:SF99">
    <property type="entry name" value="POTE ANKYRIN DOMAIN FAMILY MEMBER 3C-RELATED"/>
    <property type="match status" value="1"/>
</dbReference>
<feature type="repeat" description="ANK" evidence="1">
    <location>
        <begin position="145"/>
        <end position="177"/>
    </location>
</feature>
<gene>
    <name evidence="3" type="ORF">NQ318_006522</name>
</gene>
<evidence type="ECO:0000313" key="3">
    <source>
        <dbReference type="EMBL" id="KAJ8952905.1"/>
    </source>
</evidence>
<keyword evidence="2" id="KW-0472">Membrane</keyword>
<dbReference type="InterPro" id="IPR036770">
    <property type="entry name" value="Ankyrin_rpt-contain_sf"/>
</dbReference>